<evidence type="ECO:0000256" key="2">
    <source>
        <dbReference type="ARBA" id="ARBA00022490"/>
    </source>
</evidence>
<dbReference type="OrthoDB" id="9797132at2"/>
<organism evidence="6 7">
    <name type="scientific">Planococcus lenghuensis</name>
    <dbReference type="NCBI Taxonomy" id="2213202"/>
    <lineage>
        <taxon>Bacteria</taxon>
        <taxon>Bacillati</taxon>
        <taxon>Bacillota</taxon>
        <taxon>Bacilli</taxon>
        <taxon>Bacillales</taxon>
        <taxon>Caryophanaceae</taxon>
        <taxon>Planococcus</taxon>
    </lineage>
</organism>
<reference evidence="6 7" key="1">
    <citation type="submission" date="2017-02" db="EMBL/GenBank/DDBJ databases">
        <title>The complete genomic sequence of a novel cold adapted crude oil-degrading bacterium Planococcus qaidamina Y42.</title>
        <authorList>
            <person name="Yang R."/>
        </authorList>
    </citation>
    <scope>NUCLEOTIDE SEQUENCE [LARGE SCALE GENOMIC DNA]</scope>
    <source>
        <strain evidence="6 7">Y42</strain>
    </source>
</reference>
<keyword evidence="3" id="KW-0479">Metal-binding</keyword>
<dbReference type="Gene3D" id="1.20.120.520">
    <property type="entry name" value="nmb1532 protein domain like"/>
    <property type="match status" value="1"/>
</dbReference>
<evidence type="ECO:0000313" key="7">
    <source>
        <dbReference type="Proteomes" id="UP000188184"/>
    </source>
</evidence>
<dbReference type="GO" id="GO:0005737">
    <property type="term" value="C:cytoplasm"/>
    <property type="evidence" value="ECO:0007669"/>
    <property type="project" value="UniProtKB-SubCell"/>
</dbReference>
<name>A0A1Q2KUR8_9BACL</name>
<accession>A0A1Q2KUR8</accession>
<proteinExistence type="predicted"/>
<dbReference type="InterPro" id="IPR019903">
    <property type="entry name" value="RIC_family"/>
</dbReference>
<evidence type="ECO:0000256" key="3">
    <source>
        <dbReference type="ARBA" id="ARBA00022723"/>
    </source>
</evidence>
<dbReference type="EMBL" id="CP019640">
    <property type="protein sequence ID" value="AQQ51929.1"/>
    <property type="molecule type" value="Genomic_DNA"/>
</dbReference>
<dbReference type="NCBIfam" id="TIGR03652">
    <property type="entry name" value="FeS_repair_RIC"/>
    <property type="match status" value="1"/>
</dbReference>
<keyword evidence="2" id="KW-0963">Cytoplasm</keyword>
<gene>
    <name evidence="6" type="ORF">B0X71_01530</name>
</gene>
<dbReference type="GO" id="GO:0046872">
    <property type="term" value="F:metal ion binding"/>
    <property type="evidence" value="ECO:0007669"/>
    <property type="project" value="UniProtKB-KW"/>
</dbReference>
<feature type="domain" description="Hemerythrin-like" evidence="5">
    <location>
        <begin position="81"/>
        <end position="227"/>
    </location>
</feature>
<dbReference type="PANTHER" id="PTHR36438">
    <property type="entry name" value="IRON-SULFUR CLUSTER REPAIR PROTEIN YTFE"/>
    <property type="match status" value="1"/>
</dbReference>
<keyword evidence="7" id="KW-1185">Reference proteome</keyword>
<dbReference type="InterPro" id="IPR012312">
    <property type="entry name" value="Hemerythrin-like"/>
</dbReference>
<keyword evidence="4" id="KW-0408">Iron</keyword>
<dbReference type="Pfam" id="PF01814">
    <property type="entry name" value="Hemerythrin"/>
    <property type="match status" value="1"/>
</dbReference>
<evidence type="ECO:0000256" key="1">
    <source>
        <dbReference type="ARBA" id="ARBA00004496"/>
    </source>
</evidence>
<evidence type="ECO:0000313" key="6">
    <source>
        <dbReference type="EMBL" id="AQQ51929.1"/>
    </source>
</evidence>
<dbReference type="Pfam" id="PF04405">
    <property type="entry name" value="ScdA_N"/>
    <property type="match status" value="1"/>
</dbReference>
<evidence type="ECO:0000259" key="5">
    <source>
        <dbReference type="Pfam" id="PF01814"/>
    </source>
</evidence>
<dbReference type="KEGG" id="pmar:B0X71_01530"/>
<dbReference type="AlphaFoldDB" id="A0A1Q2KUR8"/>
<sequence length="232" mass="26820">MNQLTLDTTVANIVMEVPQTGDLFRSLRIDFCCGGKIPLREAALNRNLDGEEVLLRVREVAEKQLQHEQKRPSSFEPAELILHIQDKYHSKIRDELPLLAPYVTKLARVHGEKYPYVLRVREIYLDLKRELTDHTDDEDQNVFPLINAFFANPSAETSKALKPHLEELEEEHENAGKLLKELREITNGFEPPSDACGTHRLVIQRLRELEGDTFDHIHLENNILFDRARQAI</sequence>
<protein>
    <submittedName>
        <fullName evidence="6">Iron-sulfur cluster repair di-iron protein</fullName>
    </submittedName>
</protein>
<comment type="subcellular location">
    <subcellularLocation>
        <location evidence="1">Cytoplasm</location>
    </subcellularLocation>
</comment>
<dbReference type="Proteomes" id="UP000188184">
    <property type="component" value="Chromosome"/>
</dbReference>
<dbReference type="PANTHER" id="PTHR36438:SF1">
    <property type="entry name" value="IRON-SULFUR CLUSTER REPAIR PROTEIN YTFE"/>
    <property type="match status" value="1"/>
</dbReference>
<dbReference type="RefSeq" id="WP_077587802.1">
    <property type="nucleotide sequence ID" value="NZ_CP019640.1"/>
</dbReference>
<evidence type="ECO:0000256" key="4">
    <source>
        <dbReference type="ARBA" id="ARBA00023004"/>
    </source>
</evidence>